<evidence type="ECO:0000313" key="5">
    <source>
        <dbReference type="Proteomes" id="UP000598227"/>
    </source>
</evidence>
<dbReference type="InterPro" id="IPR052155">
    <property type="entry name" value="Biofilm_reg_signaling"/>
</dbReference>
<name>A0ABR9GPD4_9HYPH</name>
<dbReference type="Pfam" id="PF08447">
    <property type="entry name" value="PAS_3"/>
    <property type="match status" value="1"/>
</dbReference>
<dbReference type="InterPro" id="IPR000160">
    <property type="entry name" value="GGDEF_dom"/>
</dbReference>
<feature type="domain" description="GGDEF" evidence="3">
    <location>
        <begin position="500"/>
        <end position="633"/>
    </location>
</feature>
<gene>
    <name evidence="4" type="ORF">IHE39_14485</name>
</gene>
<keyword evidence="1" id="KW-0472">Membrane</keyword>
<proteinExistence type="predicted"/>
<dbReference type="RefSeq" id="WP_192566970.1">
    <property type="nucleotide sequence ID" value="NZ_JACZEP010000004.1"/>
</dbReference>
<dbReference type="SUPFAM" id="SSF55073">
    <property type="entry name" value="Nucleotide cyclase"/>
    <property type="match status" value="1"/>
</dbReference>
<dbReference type="InterPro" id="IPR029787">
    <property type="entry name" value="Nucleotide_cyclase"/>
</dbReference>
<dbReference type="InterPro" id="IPR000700">
    <property type="entry name" value="PAS-assoc_C"/>
</dbReference>
<organism evidence="4 5">
    <name type="scientific">Aminobacter carboxidus</name>
    <dbReference type="NCBI Taxonomy" id="376165"/>
    <lineage>
        <taxon>Bacteria</taxon>
        <taxon>Pseudomonadati</taxon>
        <taxon>Pseudomonadota</taxon>
        <taxon>Alphaproteobacteria</taxon>
        <taxon>Hyphomicrobiales</taxon>
        <taxon>Phyllobacteriaceae</taxon>
        <taxon>Aminobacter</taxon>
    </lineage>
</organism>
<dbReference type="Gene3D" id="3.30.70.270">
    <property type="match status" value="1"/>
</dbReference>
<feature type="transmembrane region" description="Helical" evidence="1">
    <location>
        <begin position="273"/>
        <end position="293"/>
    </location>
</feature>
<sequence length="663" mass="71282">MGVEKHWQRQRNLNSYLIALALACLLPVVAVSGIAVWSAGTAYKDAATARLNDTARTLANAIEGELDSRFANMSVLAQHRETPNAEPLPEPEQWALGASNNVALIPSDRVPVLRARSAAAADAALLAIRTQANVVSNVLTTGNEPRLVLAVPTPTGERGAAAFVMSTSPQELIQTLQRGKRALTDILVAVTDGNGRILARSRDADRFVGQVAPDWPRLEALGTSAGLFTAKTIEGVPIVLSFQKLAGTPGWVIIVGESTSVFDARWRDPMLKLLLGAGASVLLAVCAAIWLGGRILQPVQALARYSNAIADGKETDAAVVAPSSIREFETLRQSFARAECSLRNEKRRYRTIAETGAIVLWRRDGDGGAGLASGWEQLTGRPESEVEGQEWTSAIHPEDRPITTAAWAAALAGSTSLDVEFRLKISDGRWLWVRSQGAPVLDQDGQIIEWVGLLEDIDERKRAQADIAHLAHHDTLTGLGNRTLFHQRLEQAAANTRLGLDSALLCLDLDLFKQVNDTLGHPVGDALLCAVADRLRGCAGNADCLVRLGGDEFAVIQSEGLQPDAAVSLGCRVVEALCAPYEIGGHQITIGASVGVTLIGDDSTDIDAYFKRADKALYRAKQDGRGRVCFHDQDEMLVGMAELAAKGKSQRQEHAREQPQMRS</sequence>
<dbReference type="Proteomes" id="UP000598227">
    <property type="component" value="Unassembled WGS sequence"/>
</dbReference>
<feature type="domain" description="PAC" evidence="2">
    <location>
        <begin position="417"/>
        <end position="469"/>
    </location>
</feature>
<dbReference type="SMART" id="SM00267">
    <property type="entry name" value="GGDEF"/>
    <property type="match status" value="1"/>
</dbReference>
<evidence type="ECO:0000313" key="4">
    <source>
        <dbReference type="EMBL" id="MBE1205506.1"/>
    </source>
</evidence>
<evidence type="ECO:0000259" key="2">
    <source>
        <dbReference type="PROSITE" id="PS50113"/>
    </source>
</evidence>
<protein>
    <submittedName>
        <fullName evidence="4">Diguanylate cyclase</fullName>
    </submittedName>
</protein>
<keyword evidence="5" id="KW-1185">Reference proteome</keyword>
<dbReference type="EMBL" id="JACZEP010000004">
    <property type="protein sequence ID" value="MBE1205506.1"/>
    <property type="molecule type" value="Genomic_DNA"/>
</dbReference>
<dbReference type="CDD" id="cd12915">
    <property type="entry name" value="PDC2_DGC_like"/>
    <property type="match status" value="1"/>
</dbReference>
<comment type="caution">
    <text evidence="4">The sequence shown here is derived from an EMBL/GenBank/DDBJ whole genome shotgun (WGS) entry which is preliminary data.</text>
</comment>
<dbReference type="SUPFAM" id="SSF55785">
    <property type="entry name" value="PYP-like sensor domain (PAS domain)"/>
    <property type="match status" value="1"/>
</dbReference>
<dbReference type="Gene3D" id="6.10.340.10">
    <property type="match status" value="1"/>
</dbReference>
<keyword evidence="1" id="KW-0812">Transmembrane</keyword>
<dbReference type="SMART" id="SM00086">
    <property type="entry name" value="PAC"/>
    <property type="match status" value="1"/>
</dbReference>
<evidence type="ECO:0000256" key="1">
    <source>
        <dbReference type="SAM" id="Phobius"/>
    </source>
</evidence>
<dbReference type="PROSITE" id="PS51257">
    <property type="entry name" value="PROKAR_LIPOPROTEIN"/>
    <property type="match status" value="1"/>
</dbReference>
<evidence type="ECO:0000259" key="3">
    <source>
        <dbReference type="PROSITE" id="PS50887"/>
    </source>
</evidence>
<keyword evidence="1" id="KW-1133">Transmembrane helix</keyword>
<dbReference type="Pfam" id="PF00990">
    <property type="entry name" value="GGDEF"/>
    <property type="match status" value="1"/>
</dbReference>
<dbReference type="NCBIfam" id="TIGR00229">
    <property type="entry name" value="sensory_box"/>
    <property type="match status" value="1"/>
</dbReference>
<dbReference type="CDD" id="cd01949">
    <property type="entry name" value="GGDEF"/>
    <property type="match status" value="1"/>
</dbReference>
<dbReference type="NCBIfam" id="TIGR00254">
    <property type="entry name" value="GGDEF"/>
    <property type="match status" value="1"/>
</dbReference>
<feature type="transmembrane region" description="Helical" evidence="1">
    <location>
        <begin position="16"/>
        <end position="37"/>
    </location>
</feature>
<dbReference type="InterPro" id="IPR035965">
    <property type="entry name" value="PAS-like_dom_sf"/>
</dbReference>
<dbReference type="PROSITE" id="PS50887">
    <property type="entry name" value="GGDEF"/>
    <property type="match status" value="1"/>
</dbReference>
<dbReference type="InterPro" id="IPR001610">
    <property type="entry name" value="PAC"/>
</dbReference>
<dbReference type="PANTHER" id="PTHR44757">
    <property type="entry name" value="DIGUANYLATE CYCLASE DGCP"/>
    <property type="match status" value="1"/>
</dbReference>
<dbReference type="Gene3D" id="3.30.450.20">
    <property type="entry name" value="PAS domain"/>
    <property type="match status" value="1"/>
</dbReference>
<dbReference type="InterPro" id="IPR000014">
    <property type="entry name" value="PAS"/>
</dbReference>
<dbReference type="CDD" id="cd00130">
    <property type="entry name" value="PAS"/>
    <property type="match status" value="1"/>
</dbReference>
<accession>A0ABR9GPD4</accession>
<dbReference type="PROSITE" id="PS50113">
    <property type="entry name" value="PAC"/>
    <property type="match status" value="1"/>
</dbReference>
<dbReference type="InterPro" id="IPR043128">
    <property type="entry name" value="Rev_trsase/Diguanyl_cyclase"/>
</dbReference>
<dbReference type="PANTHER" id="PTHR44757:SF2">
    <property type="entry name" value="BIOFILM ARCHITECTURE MAINTENANCE PROTEIN MBAA"/>
    <property type="match status" value="1"/>
</dbReference>
<reference evidence="4 5" key="1">
    <citation type="submission" date="2020-09" db="EMBL/GenBank/DDBJ databases">
        <title>Draft Genome Sequence of Aminobacter carboxidus type strain DSM 1086, a soil Gram-negative carboxydobacterium.</title>
        <authorList>
            <person name="Turrini P."/>
            <person name="Tescari M."/>
            <person name="Artuso I."/>
            <person name="Lugli G.A."/>
            <person name="Frangipani E."/>
            <person name="Ventura M."/>
            <person name="Visca P."/>
        </authorList>
    </citation>
    <scope>NUCLEOTIDE SEQUENCE [LARGE SCALE GENOMIC DNA]</scope>
    <source>
        <strain evidence="4 5">DSM 1086</strain>
    </source>
</reference>
<dbReference type="InterPro" id="IPR013655">
    <property type="entry name" value="PAS_fold_3"/>
</dbReference>